<proteinExistence type="predicted"/>
<protein>
    <submittedName>
        <fullName evidence="2">Uncharacterized protein</fullName>
    </submittedName>
</protein>
<evidence type="ECO:0000313" key="3">
    <source>
        <dbReference type="Proteomes" id="UP000271974"/>
    </source>
</evidence>
<feature type="region of interest" description="Disordered" evidence="1">
    <location>
        <begin position="163"/>
        <end position="187"/>
    </location>
</feature>
<evidence type="ECO:0000313" key="2">
    <source>
        <dbReference type="EMBL" id="RUS74428.1"/>
    </source>
</evidence>
<feature type="non-terminal residue" evidence="2">
    <location>
        <position position="187"/>
    </location>
</feature>
<reference evidence="2 3" key="1">
    <citation type="submission" date="2019-01" db="EMBL/GenBank/DDBJ databases">
        <title>A draft genome assembly of the solar-powered sea slug Elysia chlorotica.</title>
        <authorList>
            <person name="Cai H."/>
            <person name="Li Q."/>
            <person name="Fang X."/>
            <person name="Li J."/>
            <person name="Curtis N.E."/>
            <person name="Altenburger A."/>
            <person name="Shibata T."/>
            <person name="Feng M."/>
            <person name="Maeda T."/>
            <person name="Schwartz J.A."/>
            <person name="Shigenobu S."/>
            <person name="Lundholm N."/>
            <person name="Nishiyama T."/>
            <person name="Yang H."/>
            <person name="Hasebe M."/>
            <person name="Li S."/>
            <person name="Pierce S.K."/>
            <person name="Wang J."/>
        </authorList>
    </citation>
    <scope>NUCLEOTIDE SEQUENCE [LARGE SCALE GENOMIC DNA]</scope>
    <source>
        <strain evidence="2">EC2010</strain>
        <tissue evidence="2">Whole organism of an adult</tissue>
    </source>
</reference>
<accession>A0A3S0ZGP7</accession>
<sequence length="187" mass="20839">MDLSRPNADPYTIPRPCGAGYAEYWPLPKSFNPFRYQTLYEGPAFTSDTKYVKGNNGQYYRGQNLLYSASAARNNIPMSILKALDNNQGEKKLDRLKVWKPDSRVNTTNVDGETPVAVIVMTASEHDPSLTEISEPQMPETDPVELDRRASVELKKYKFKIGKSDPGTAVKEEETGGGEEKDGEKDG</sequence>
<feature type="region of interest" description="Disordered" evidence="1">
    <location>
        <begin position="127"/>
        <end position="146"/>
    </location>
</feature>
<feature type="compositionally biased region" description="Basic and acidic residues" evidence="1">
    <location>
        <begin position="170"/>
        <end position="187"/>
    </location>
</feature>
<dbReference type="OrthoDB" id="10501044at2759"/>
<keyword evidence="3" id="KW-1185">Reference proteome</keyword>
<evidence type="ECO:0000256" key="1">
    <source>
        <dbReference type="SAM" id="MobiDB-lite"/>
    </source>
</evidence>
<dbReference type="Proteomes" id="UP000271974">
    <property type="component" value="Unassembled WGS sequence"/>
</dbReference>
<name>A0A3S0ZGP7_ELYCH</name>
<organism evidence="2 3">
    <name type="scientific">Elysia chlorotica</name>
    <name type="common">Eastern emerald elysia</name>
    <name type="synonym">Sea slug</name>
    <dbReference type="NCBI Taxonomy" id="188477"/>
    <lineage>
        <taxon>Eukaryota</taxon>
        <taxon>Metazoa</taxon>
        <taxon>Spiralia</taxon>
        <taxon>Lophotrochozoa</taxon>
        <taxon>Mollusca</taxon>
        <taxon>Gastropoda</taxon>
        <taxon>Heterobranchia</taxon>
        <taxon>Euthyneura</taxon>
        <taxon>Panpulmonata</taxon>
        <taxon>Sacoglossa</taxon>
        <taxon>Placobranchoidea</taxon>
        <taxon>Plakobranchidae</taxon>
        <taxon>Elysia</taxon>
    </lineage>
</organism>
<gene>
    <name evidence="2" type="ORF">EGW08_017822</name>
</gene>
<dbReference type="EMBL" id="RQTK01000832">
    <property type="protein sequence ID" value="RUS74428.1"/>
    <property type="molecule type" value="Genomic_DNA"/>
</dbReference>
<comment type="caution">
    <text evidence="2">The sequence shown here is derived from an EMBL/GenBank/DDBJ whole genome shotgun (WGS) entry which is preliminary data.</text>
</comment>
<dbReference type="AlphaFoldDB" id="A0A3S0ZGP7"/>